<evidence type="ECO:0000313" key="2">
    <source>
        <dbReference type="Proteomes" id="UP000324222"/>
    </source>
</evidence>
<sequence length="70" mass="7709">MRRARLERSGIGLGGIWALKGCTPSRQSSIIQLRRGVRAQHANEAHKSSRHCLLPRGPQGVISGCQTRCF</sequence>
<name>A0A5B7KAJ2_PORTR</name>
<accession>A0A5B7KAJ2</accession>
<proteinExistence type="predicted"/>
<gene>
    <name evidence="1" type="ORF">E2C01_099500</name>
</gene>
<dbReference type="AlphaFoldDB" id="A0A5B7KAJ2"/>
<dbReference type="EMBL" id="VSRR010138209">
    <property type="protein sequence ID" value="MPD03846.1"/>
    <property type="molecule type" value="Genomic_DNA"/>
</dbReference>
<keyword evidence="2" id="KW-1185">Reference proteome</keyword>
<evidence type="ECO:0000313" key="1">
    <source>
        <dbReference type="EMBL" id="MPD03846.1"/>
    </source>
</evidence>
<reference evidence="1 2" key="1">
    <citation type="submission" date="2019-05" db="EMBL/GenBank/DDBJ databases">
        <title>Another draft genome of Portunus trituberculatus and its Hox gene families provides insights of decapod evolution.</title>
        <authorList>
            <person name="Jeong J.-H."/>
            <person name="Song I."/>
            <person name="Kim S."/>
            <person name="Choi T."/>
            <person name="Kim D."/>
            <person name="Ryu S."/>
            <person name="Kim W."/>
        </authorList>
    </citation>
    <scope>NUCLEOTIDE SEQUENCE [LARGE SCALE GENOMIC DNA]</scope>
    <source>
        <tissue evidence="1">Muscle</tissue>
    </source>
</reference>
<protein>
    <submittedName>
        <fullName evidence="1">Uncharacterized protein</fullName>
    </submittedName>
</protein>
<organism evidence="1 2">
    <name type="scientific">Portunus trituberculatus</name>
    <name type="common">Swimming crab</name>
    <name type="synonym">Neptunus trituberculatus</name>
    <dbReference type="NCBI Taxonomy" id="210409"/>
    <lineage>
        <taxon>Eukaryota</taxon>
        <taxon>Metazoa</taxon>
        <taxon>Ecdysozoa</taxon>
        <taxon>Arthropoda</taxon>
        <taxon>Crustacea</taxon>
        <taxon>Multicrustacea</taxon>
        <taxon>Malacostraca</taxon>
        <taxon>Eumalacostraca</taxon>
        <taxon>Eucarida</taxon>
        <taxon>Decapoda</taxon>
        <taxon>Pleocyemata</taxon>
        <taxon>Brachyura</taxon>
        <taxon>Eubrachyura</taxon>
        <taxon>Portunoidea</taxon>
        <taxon>Portunidae</taxon>
        <taxon>Portuninae</taxon>
        <taxon>Portunus</taxon>
    </lineage>
</organism>
<dbReference type="Proteomes" id="UP000324222">
    <property type="component" value="Unassembled WGS sequence"/>
</dbReference>
<comment type="caution">
    <text evidence="1">The sequence shown here is derived from an EMBL/GenBank/DDBJ whole genome shotgun (WGS) entry which is preliminary data.</text>
</comment>